<proteinExistence type="predicted"/>
<comment type="caution">
    <text evidence="5">The sequence shown here is derived from an EMBL/GenBank/DDBJ whole genome shotgun (WGS) entry which is preliminary data.</text>
</comment>
<feature type="region of interest" description="Disordered" evidence="2">
    <location>
        <begin position="395"/>
        <end position="415"/>
    </location>
</feature>
<feature type="domain" description="EAL" evidence="4">
    <location>
        <begin position="138"/>
        <end position="398"/>
    </location>
</feature>
<evidence type="ECO:0000313" key="5">
    <source>
        <dbReference type="EMBL" id="RKR03979.1"/>
    </source>
</evidence>
<evidence type="ECO:0000256" key="2">
    <source>
        <dbReference type="SAM" id="MobiDB-lite"/>
    </source>
</evidence>
<evidence type="ECO:0000313" key="6">
    <source>
        <dbReference type="Proteomes" id="UP000273675"/>
    </source>
</evidence>
<keyword evidence="1" id="KW-0175">Coiled coil</keyword>
<dbReference type="PANTHER" id="PTHR33121:SF79">
    <property type="entry name" value="CYCLIC DI-GMP PHOSPHODIESTERASE PDED-RELATED"/>
    <property type="match status" value="1"/>
</dbReference>
<dbReference type="SUPFAM" id="SSF141868">
    <property type="entry name" value="EAL domain-like"/>
    <property type="match status" value="1"/>
</dbReference>
<reference evidence="5 6" key="1">
    <citation type="submission" date="2018-10" db="EMBL/GenBank/DDBJ databases">
        <title>Genomic Encyclopedia of Type Strains, Phase IV (KMG-IV): sequencing the most valuable type-strain genomes for metagenomic binning, comparative biology and taxonomic classification.</title>
        <authorList>
            <person name="Goeker M."/>
        </authorList>
    </citation>
    <scope>NUCLEOTIDE SEQUENCE [LARGE SCALE GENOMIC DNA]</scope>
    <source>
        <strain evidence="5 6">DSM 4734</strain>
    </source>
</reference>
<sequence>MPRASDILILLTYITIAAVAAIGFEFFGLMPTLNAWMMGAIVFVVAGMAHSAAARGQERRALESEIHELKAANLALAEEFEAAQSRIDEIADELRAESVERDNALVHEVKVLEDLVRRVGPADAQARADMPTAAASASRTDIDTVREALAANRVDLYLQPVVTLPQRRTAFYESYTRLRDATGRILAPGAFMAAAEEAGLMTEVDNLLLFRCVQIVRRLTGQDRKVAIFCNVSLNSLADETFFPEFLDFIRQNKDLSGSLIFEISQQAFEERDAIAARNMARMADFGFRFSIDQIHHVELDLTEMERAGVRFAKIGGRRLLDAIDNYESIAGYEAGAIATEDMAGLFGRHGIELIVDKIEDEATVVEVLEMDVAYGQGHLFGEPRPVRDDVLETARDSGKGTGRDADSNVIQMTA</sequence>
<evidence type="ECO:0000256" key="1">
    <source>
        <dbReference type="SAM" id="Coils"/>
    </source>
</evidence>
<keyword evidence="3" id="KW-0472">Membrane</keyword>
<feature type="compositionally biased region" description="Basic and acidic residues" evidence="2">
    <location>
        <begin position="395"/>
        <end position="407"/>
    </location>
</feature>
<dbReference type="InterPro" id="IPR001633">
    <property type="entry name" value="EAL_dom"/>
</dbReference>
<accession>A0A495DPQ0</accession>
<name>A0A495DPQ0_9PROT</name>
<feature type="coiled-coil region" evidence="1">
    <location>
        <begin position="59"/>
        <end position="93"/>
    </location>
</feature>
<protein>
    <submittedName>
        <fullName evidence="5">Diguanylate phosphodiesterase</fullName>
    </submittedName>
</protein>
<dbReference type="SMART" id="SM00052">
    <property type="entry name" value="EAL"/>
    <property type="match status" value="1"/>
</dbReference>
<dbReference type="CDD" id="cd01948">
    <property type="entry name" value="EAL"/>
    <property type="match status" value="1"/>
</dbReference>
<dbReference type="RefSeq" id="WP_121209836.1">
    <property type="nucleotide sequence ID" value="NZ_RBIM01000001.1"/>
</dbReference>
<dbReference type="Pfam" id="PF00563">
    <property type="entry name" value="EAL"/>
    <property type="match status" value="1"/>
</dbReference>
<dbReference type="InterPro" id="IPR050706">
    <property type="entry name" value="Cyclic-di-GMP_PDE-like"/>
</dbReference>
<feature type="transmembrane region" description="Helical" evidence="3">
    <location>
        <begin position="7"/>
        <end position="29"/>
    </location>
</feature>
<keyword evidence="3" id="KW-0812">Transmembrane</keyword>
<dbReference type="AlphaFoldDB" id="A0A495DPQ0"/>
<dbReference type="OrthoDB" id="7178689at2"/>
<dbReference type="GO" id="GO:0071111">
    <property type="term" value="F:cyclic-guanylate-specific phosphodiesterase activity"/>
    <property type="evidence" value="ECO:0007669"/>
    <property type="project" value="InterPro"/>
</dbReference>
<dbReference type="PANTHER" id="PTHR33121">
    <property type="entry name" value="CYCLIC DI-GMP PHOSPHODIESTERASE PDEF"/>
    <property type="match status" value="1"/>
</dbReference>
<evidence type="ECO:0000256" key="3">
    <source>
        <dbReference type="SAM" id="Phobius"/>
    </source>
</evidence>
<dbReference type="Proteomes" id="UP000273675">
    <property type="component" value="Unassembled WGS sequence"/>
</dbReference>
<dbReference type="InterPro" id="IPR035919">
    <property type="entry name" value="EAL_sf"/>
</dbReference>
<keyword evidence="3" id="KW-1133">Transmembrane helix</keyword>
<gene>
    <name evidence="5" type="ORF">C7435_0422</name>
</gene>
<dbReference type="EMBL" id="RBIM01000001">
    <property type="protein sequence ID" value="RKR03979.1"/>
    <property type="molecule type" value="Genomic_DNA"/>
</dbReference>
<dbReference type="PROSITE" id="PS50883">
    <property type="entry name" value="EAL"/>
    <property type="match status" value="1"/>
</dbReference>
<organism evidence="5 6">
    <name type="scientific">Maricaulis maris</name>
    <dbReference type="NCBI Taxonomy" id="74318"/>
    <lineage>
        <taxon>Bacteria</taxon>
        <taxon>Pseudomonadati</taxon>
        <taxon>Pseudomonadota</taxon>
        <taxon>Alphaproteobacteria</taxon>
        <taxon>Maricaulales</taxon>
        <taxon>Maricaulaceae</taxon>
        <taxon>Maricaulis</taxon>
    </lineage>
</organism>
<evidence type="ECO:0000259" key="4">
    <source>
        <dbReference type="PROSITE" id="PS50883"/>
    </source>
</evidence>
<dbReference type="Gene3D" id="3.20.20.450">
    <property type="entry name" value="EAL domain"/>
    <property type="match status" value="1"/>
</dbReference>